<keyword evidence="4" id="KW-0527">Neuropeptide</keyword>
<keyword evidence="1" id="KW-0175">Coiled coil</keyword>
<feature type="region of interest" description="Disordered" evidence="2">
    <location>
        <begin position="400"/>
        <end position="453"/>
    </location>
</feature>
<protein>
    <submittedName>
        <fullName evidence="4">Neuropeptide-like protein-1</fullName>
    </submittedName>
</protein>
<evidence type="ECO:0000256" key="2">
    <source>
        <dbReference type="SAM" id="MobiDB-lite"/>
    </source>
</evidence>
<dbReference type="EMBL" id="KP895547">
    <property type="protein sequence ID" value="AKN21246.1"/>
    <property type="molecule type" value="mRNA"/>
</dbReference>
<proteinExistence type="evidence at transcript level"/>
<evidence type="ECO:0000313" key="4">
    <source>
        <dbReference type="EMBL" id="AKN21246.1"/>
    </source>
</evidence>
<feature type="non-terminal residue" evidence="4">
    <location>
        <position position="487"/>
    </location>
</feature>
<name>A0A0H3YER8_LOCMI</name>
<reference evidence="4" key="1">
    <citation type="journal article" date="2015" name="Insect Biochem. Mol. Biol.">
        <title>Molecular characterization and expression profiles of neuropeptide precursors in the migratory locust.</title>
        <authorList>
            <person name="Hou L."/>
            <person name="Jiang F."/>
            <person name="Yang P."/>
            <person name="Wang X."/>
            <person name="Kang L."/>
        </authorList>
    </citation>
    <scope>NUCLEOTIDE SEQUENCE</scope>
</reference>
<evidence type="ECO:0000256" key="1">
    <source>
        <dbReference type="SAM" id="Coils"/>
    </source>
</evidence>
<dbReference type="AlphaFoldDB" id="A0A0H3YER8"/>
<sequence>MRWCSLAALCAALAVAAMRPPQAGADPGDAVSVSVPGKRYVAALARNGALPLYGGWRKKQQRGDKRYTARYGKRADLDDEGGDDEPLTGVDALLEEIAATEQLRHLQLDALRRELDAQEAREEQAVLEAAAAEAAAAEAEDEEGPDAEADKRSVASLARAGALLPGKRNIAAMAKNGLLGPSGPVLLDGEGEKRSVGALARSGLLPQPGRRAQDAGDDDLSLDSLMQQLYSEEEKRHIGTLARDYSLPSYGKRNLGSLARSGGLSNVRYVTSKKDDSQPPADKRSLASLMRSRGPSPVEKRYLASLVRSHGLPYPLTKKEDDGPGEIKRNVGALARNWMLPSGKRNADGDDDQEVDKRYLASVLRQGRSDGFRQISDSAQEAGHEEEKRHLGSLAKSGMAIHKKSSRSAGSDGQAFLQQQQQQQQEAGSKRTKRQAYLLPPAPPQSLAPGEFPMPVLQNTDDLSDYEDLLELMSGGLAAPEKRFLGK</sequence>
<feature type="compositionally biased region" description="Basic and acidic residues" evidence="2">
    <location>
        <begin position="272"/>
        <end position="285"/>
    </location>
</feature>
<accession>A0A0H3YER8</accession>
<feature type="coiled-coil region" evidence="1">
    <location>
        <begin position="108"/>
        <end position="142"/>
    </location>
</feature>
<feature type="signal peptide" evidence="3">
    <location>
        <begin position="1"/>
        <end position="25"/>
    </location>
</feature>
<feature type="region of interest" description="Disordered" evidence="2">
    <location>
        <begin position="271"/>
        <end position="297"/>
    </location>
</feature>
<organism evidence="4">
    <name type="scientific">Locusta migratoria</name>
    <name type="common">Migratory locust</name>
    <dbReference type="NCBI Taxonomy" id="7004"/>
    <lineage>
        <taxon>Eukaryota</taxon>
        <taxon>Metazoa</taxon>
        <taxon>Ecdysozoa</taxon>
        <taxon>Arthropoda</taxon>
        <taxon>Hexapoda</taxon>
        <taxon>Insecta</taxon>
        <taxon>Pterygota</taxon>
        <taxon>Neoptera</taxon>
        <taxon>Polyneoptera</taxon>
        <taxon>Orthoptera</taxon>
        <taxon>Caelifera</taxon>
        <taxon>Acrididea</taxon>
        <taxon>Acridomorpha</taxon>
        <taxon>Acridoidea</taxon>
        <taxon>Acrididae</taxon>
        <taxon>Oedipodinae</taxon>
        <taxon>Locusta</taxon>
    </lineage>
</organism>
<dbReference type="GO" id="GO:0007218">
    <property type="term" value="P:neuropeptide signaling pathway"/>
    <property type="evidence" value="ECO:0007669"/>
    <property type="project" value="UniProtKB-KW"/>
</dbReference>
<evidence type="ECO:0000256" key="3">
    <source>
        <dbReference type="SAM" id="SignalP"/>
    </source>
</evidence>
<keyword evidence="3" id="KW-0732">Signal</keyword>
<feature type="chain" id="PRO_5005204492" evidence="3">
    <location>
        <begin position="26"/>
        <end position="487"/>
    </location>
</feature>